<dbReference type="PROSITE" id="PS00211">
    <property type="entry name" value="ABC_TRANSPORTER_1"/>
    <property type="match status" value="1"/>
</dbReference>
<keyword evidence="3" id="KW-0547">Nucleotide-binding</keyword>
<evidence type="ECO:0000256" key="2">
    <source>
        <dbReference type="ARBA" id="ARBA00022448"/>
    </source>
</evidence>
<dbReference type="Proteomes" id="UP000314011">
    <property type="component" value="Unassembled WGS sequence"/>
</dbReference>
<dbReference type="GO" id="GO:0005524">
    <property type="term" value="F:ATP binding"/>
    <property type="evidence" value="ECO:0007669"/>
    <property type="project" value="UniProtKB-KW"/>
</dbReference>
<keyword evidence="2" id="KW-0813">Transport</keyword>
<feature type="domain" description="ABC transporter" evidence="5">
    <location>
        <begin position="6"/>
        <end position="256"/>
    </location>
</feature>
<dbReference type="EMBL" id="VFFF01000002">
    <property type="protein sequence ID" value="TNY31560.1"/>
    <property type="molecule type" value="Genomic_DNA"/>
</dbReference>
<name>A0A5C5GC70_9RHOB</name>
<dbReference type="GO" id="GO:0005886">
    <property type="term" value="C:plasma membrane"/>
    <property type="evidence" value="ECO:0007669"/>
    <property type="project" value="UniProtKB-SubCell"/>
</dbReference>
<sequence length="326" mass="35857">MSAPLLDIDDVTVKFGGGVGQGPAFTALENFTLRIPSDEPQIIAVAGESGSGKSTMGGVGLGLNRPSAGTVRFQGDDIWGSGMARSTDFRKSVQAIFQDPFSVFNPFYPVERLLRIPLRQFGIAKGRTEQDELIQDALSKVGLRPEQIIGRHPHQLSGGQRQRIVVARALMLRPKLIVADEPVSMIDASLRATVLENLRSLRDDHGISLIYITHDLATARQVSDRLFVLYRGRAVEEGSANDVIGDPLHPYTQLLMNSIPRPDPDAGWEGETQGDEARGTLSDRSQCVFIDRCPHRMDACRRAPSDSFVQRRRVACHLYDDARVAT</sequence>
<dbReference type="NCBIfam" id="TIGR01727">
    <property type="entry name" value="oligo_HPY"/>
    <property type="match status" value="1"/>
</dbReference>
<dbReference type="OrthoDB" id="2986442at2"/>
<reference evidence="6 7" key="1">
    <citation type="submission" date="2019-06" db="EMBL/GenBank/DDBJ databases">
        <title>Genome of new Rhodobacteraceae sp. SM1903.</title>
        <authorList>
            <person name="Ren X."/>
        </authorList>
    </citation>
    <scope>NUCLEOTIDE SEQUENCE [LARGE SCALE GENOMIC DNA]</scope>
    <source>
        <strain evidence="6 7">SM1903</strain>
    </source>
</reference>
<dbReference type="GO" id="GO:0016887">
    <property type="term" value="F:ATP hydrolysis activity"/>
    <property type="evidence" value="ECO:0007669"/>
    <property type="project" value="InterPro"/>
</dbReference>
<comment type="caution">
    <text evidence="6">The sequence shown here is derived from an EMBL/GenBank/DDBJ whole genome shotgun (WGS) entry which is preliminary data.</text>
</comment>
<keyword evidence="7" id="KW-1185">Reference proteome</keyword>
<dbReference type="Pfam" id="PF08352">
    <property type="entry name" value="oligo_HPY"/>
    <property type="match status" value="1"/>
</dbReference>
<evidence type="ECO:0000313" key="6">
    <source>
        <dbReference type="EMBL" id="TNY31560.1"/>
    </source>
</evidence>
<dbReference type="SUPFAM" id="SSF52540">
    <property type="entry name" value="P-loop containing nucleoside triphosphate hydrolases"/>
    <property type="match status" value="1"/>
</dbReference>
<gene>
    <name evidence="6" type="ORF">FHY64_16270</name>
</gene>
<dbReference type="Gene3D" id="3.40.50.300">
    <property type="entry name" value="P-loop containing nucleotide triphosphate hydrolases"/>
    <property type="match status" value="1"/>
</dbReference>
<dbReference type="AlphaFoldDB" id="A0A5C5GC70"/>
<dbReference type="GO" id="GO:0015833">
    <property type="term" value="P:peptide transport"/>
    <property type="evidence" value="ECO:0007669"/>
    <property type="project" value="InterPro"/>
</dbReference>
<evidence type="ECO:0000256" key="1">
    <source>
        <dbReference type="ARBA" id="ARBA00004417"/>
    </source>
</evidence>
<accession>A0A5C5GC70</accession>
<evidence type="ECO:0000313" key="7">
    <source>
        <dbReference type="Proteomes" id="UP000314011"/>
    </source>
</evidence>
<dbReference type="CDD" id="cd03257">
    <property type="entry name" value="ABC_NikE_OppD_transporters"/>
    <property type="match status" value="1"/>
</dbReference>
<dbReference type="SMART" id="SM00382">
    <property type="entry name" value="AAA"/>
    <property type="match status" value="1"/>
</dbReference>
<dbReference type="Pfam" id="PF00005">
    <property type="entry name" value="ABC_tran"/>
    <property type="match status" value="1"/>
</dbReference>
<protein>
    <submittedName>
        <fullName evidence="6">ABC transporter ATP-binding protein</fullName>
    </submittedName>
</protein>
<comment type="subcellular location">
    <subcellularLocation>
        <location evidence="1">Cell inner membrane</location>
        <topology evidence="1">Peripheral membrane protein</topology>
    </subcellularLocation>
</comment>
<evidence type="ECO:0000259" key="5">
    <source>
        <dbReference type="PROSITE" id="PS50893"/>
    </source>
</evidence>
<keyword evidence="4 6" id="KW-0067">ATP-binding</keyword>
<dbReference type="InterPro" id="IPR003439">
    <property type="entry name" value="ABC_transporter-like_ATP-bd"/>
</dbReference>
<dbReference type="PROSITE" id="PS50893">
    <property type="entry name" value="ABC_TRANSPORTER_2"/>
    <property type="match status" value="1"/>
</dbReference>
<dbReference type="InterPro" id="IPR013563">
    <property type="entry name" value="Oligopep_ABC_C"/>
</dbReference>
<dbReference type="PANTHER" id="PTHR43230:SF3">
    <property type="entry name" value="ABC-TYPE DIPEPTIDE_OLIGOPEPTIDE TRANSPORT SYSTEM, ATPASE COMPONENT"/>
    <property type="match status" value="1"/>
</dbReference>
<proteinExistence type="predicted"/>
<dbReference type="InterPro" id="IPR003593">
    <property type="entry name" value="AAA+_ATPase"/>
</dbReference>
<dbReference type="PANTHER" id="PTHR43230">
    <property type="entry name" value="ABC-TYPE DIPEPTIDE/OLIGOPEPTIDE TRANSPORT SYSTEM, ATPASE COMPONENT"/>
    <property type="match status" value="1"/>
</dbReference>
<dbReference type="InterPro" id="IPR017871">
    <property type="entry name" value="ABC_transporter-like_CS"/>
</dbReference>
<evidence type="ECO:0000256" key="4">
    <source>
        <dbReference type="ARBA" id="ARBA00022840"/>
    </source>
</evidence>
<dbReference type="InterPro" id="IPR027417">
    <property type="entry name" value="P-loop_NTPase"/>
</dbReference>
<evidence type="ECO:0000256" key="3">
    <source>
        <dbReference type="ARBA" id="ARBA00022741"/>
    </source>
</evidence>
<organism evidence="6 7">
    <name type="scientific">Pelagovum pacificum</name>
    <dbReference type="NCBI Taxonomy" id="2588711"/>
    <lineage>
        <taxon>Bacteria</taxon>
        <taxon>Pseudomonadati</taxon>
        <taxon>Pseudomonadota</taxon>
        <taxon>Alphaproteobacteria</taxon>
        <taxon>Rhodobacterales</taxon>
        <taxon>Paracoccaceae</taxon>
        <taxon>Pelagovum</taxon>
    </lineage>
</organism>
<dbReference type="RefSeq" id="WP_140196644.1">
    <property type="nucleotide sequence ID" value="NZ_CP065915.1"/>
</dbReference>